<accession>A0ABP3WS82</accession>
<sequence length="217" mass="23531">MKYIIVLFICFYSGLASAGVISKDYQSVGDGLITIDTVGQKEWLDVTETRSIQFQILQGANQWTDDGFRLATDDEVQELFINAGSLYGFDYVGNLSWGDRNNVSRFGELYHAHESAITTLLELLGGGVNHFDGAQITHGLLVDDNNDGFSNLASIGIAGERGPFTDLNDGGDIWGGNGSSSDVAAFFVRDIPEPFSLGLILLGLLVLTATSYKRYAL</sequence>
<dbReference type="Proteomes" id="UP001500359">
    <property type="component" value="Unassembled WGS sequence"/>
</dbReference>
<feature type="signal peptide" evidence="1">
    <location>
        <begin position="1"/>
        <end position="18"/>
    </location>
</feature>
<gene>
    <name evidence="2" type="ORF">GCM10009114_16670</name>
</gene>
<dbReference type="RefSeq" id="WP_343858622.1">
    <property type="nucleotide sequence ID" value="NZ_BAAAFD010000003.1"/>
</dbReference>
<protein>
    <recommendedName>
        <fullName evidence="4">PEP-CTERM protein-sorting domain-containing protein</fullName>
    </recommendedName>
</protein>
<name>A0ABP3WS82_9ALTE</name>
<dbReference type="EMBL" id="BAAAFD010000003">
    <property type="protein sequence ID" value="GAA0856061.1"/>
    <property type="molecule type" value="Genomic_DNA"/>
</dbReference>
<evidence type="ECO:0000313" key="3">
    <source>
        <dbReference type="Proteomes" id="UP001500359"/>
    </source>
</evidence>
<keyword evidence="1" id="KW-0732">Signal</keyword>
<reference evidence="3" key="1">
    <citation type="journal article" date="2019" name="Int. J. Syst. Evol. Microbiol.">
        <title>The Global Catalogue of Microorganisms (GCM) 10K type strain sequencing project: providing services to taxonomists for standard genome sequencing and annotation.</title>
        <authorList>
            <consortium name="The Broad Institute Genomics Platform"/>
            <consortium name="The Broad Institute Genome Sequencing Center for Infectious Disease"/>
            <person name="Wu L."/>
            <person name="Ma J."/>
        </authorList>
    </citation>
    <scope>NUCLEOTIDE SEQUENCE [LARGE SCALE GENOMIC DNA]</scope>
    <source>
        <strain evidence="3">JCM 15896</strain>
    </source>
</reference>
<evidence type="ECO:0008006" key="4">
    <source>
        <dbReference type="Google" id="ProtNLM"/>
    </source>
</evidence>
<evidence type="ECO:0000256" key="1">
    <source>
        <dbReference type="SAM" id="SignalP"/>
    </source>
</evidence>
<comment type="caution">
    <text evidence="2">The sequence shown here is derived from an EMBL/GenBank/DDBJ whole genome shotgun (WGS) entry which is preliminary data.</text>
</comment>
<feature type="chain" id="PRO_5046414068" description="PEP-CTERM protein-sorting domain-containing protein" evidence="1">
    <location>
        <begin position="19"/>
        <end position="217"/>
    </location>
</feature>
<proteinExistence type="predicted"/>
<evidence type="ECO:0000313" key="2">
    <source>
        <dbReference type="EMBL" id="GAA0856061.1"/>
    </source>
</evidence>
<organism evidence="2 3">
    <name type="scientific">Aliiglaciecola litoralis</name>
    <dbReference type="NCBI Taxonomy" id="582857"/>
    <lineage>
        <taxon>Bacteria</taxon>
        <taxon>Pseudomonadati</taxon>
        <taxon>Pseudomonadota</taxon>
        <taxon>Gammaproteobacteria</taxon>
        <taxon>Alteromonadales</taxon>
        <taxon>Alteromonadaceae</taxon>
        <taxon>Aliiglaciecola</taxon>
    </lineage>
</organism>
<keyword evidence="3" id="KW-1185">Reference proteome</keyword>